<dbReference type="RefSeq" id="WP_143147224.1">
    <property type="nucleotide sequence ID" value="NZ_BMFL01000010.1"/>
</dbReference>
<reference evidence="2" key="3">
    <citation type="submission" date="2016-11" db="EMBL/GenBank/DDBJ databases">
        <authorList>
            <person name="Jaros S."/>
            <person name="Januszkiewicz K."/>
            <person name="Wedrychowicz H."/>
        </authorList>
    </citation>
    <scope>NUCLEOTIDE SEQUENCE [LARGE SCALE GENOMIC DNA]</scope>
    <source>
        <strain evidence="2">DSM 27989</strain>
    </source>
</reference>
<reference evidence="3" key="2">
    <citation type="submission" date="2016-11" db="EMBL/GenBank/DDBJ databases">
        <authorList>
            <person name="Varghese N."/>
            <person name="Submissions S."/>
        </authorList>
    </citation>
    <scope>NUCLEOTIDE SEQUENCE [LARGE SCALE GENOMIC DNA]</scope>
    <source>
        <strain evidence="3">DSM 27989</strain>
    </source>
</reference>
<dbReference type="AlphaFoldDB" id="A0A1M6UBU3"/>
<evidence type="ECO:0000313" key="4">
    <source>
        <dbReference type="Proteomes" id="UP000650994"/>
    </source>
</evidence>
<name>A0A1M6UBU3_9FLAO</name>
<proteinExistence type="predicted"/>
<accession>A0A1M6UBU3</accession>
<dbReference type="Proteomes" id="UP000184120">
    <property type="component" value="Unassembled WGS sequence"/>
</dbReference>
<dbReference type="STRING" id="1434701.SAMN05443634_102300"/>
<evidence type="ECO:0000313" key="3">
    <source>
        <dbReference type="Proteomes" id="UP000184120"/>
    </source>
</evidence>
<reference evidence="1" key="5">
    <citation type="submission" date="2024-05" db="EMBL/GenBank/DDBJ databases">
        <authorList>
            <person name="Sun Q."/>
            <person name="Zhou Y."/>
        </authorList>
    </citation>
    <scope>NUCLEOTIDE SEQUENCE</scope>
    <source>
        <strain evidence="1">CGMCC 1.12707</strain>
    </source>
</reference>
<dbReference type="EMBL" id="BMFL01000010">
    <property type="protein sequence ID" value="GGE99254.1"/>
    <property type="molecule type" value="Genomic_DNA"/>
</dbReference>
<keyword evidence="4" id="KW-1185">Reference proteome</keyword>
<dbReference type="EMBL" id="FRBH01000002">
    <property type="protein sequence ID" value="SHK66633.1"/>
    <property type="molecule type" value="Genomic_DNA"/>
</dbReference>
<sequence>MRLLILYGIMFFLFFNCKAQEKMTLRYVDHQYKETKNKSFVNNELVFIKSEDTLRMNVKVPFKQSNAQIINRGIFYNCHLKENTIYTITLKKICINDIPEAFNSYYRTNTITDKTDCSKFTEIKNNTNYEYKGDYEKYVDIDNVLYEIIELSPNTGCFYPH</sequence>
<reference evidence="4" key="4">
    <citation type="journal article" date="2019" name="Int. J. Syst. Evol. Microbiol.">
        <title>The Global Catalogue of Microorganisms (GCM) 10K type strain sequencing project: providing services to taxonomists for standard genome sequencing and annotation.</title>
        <authorList>
            <consortium name="The Broad Institute Genomics Platform"/>
            <consortium name="The Broad Institute Genome Sequencing Center for Infectious Disease"/>
            <person name="Wu L."/>
            <person name="Ma J."/>
        </authorList>
    </citation>
    <scope>NUCLEOTIDE SEQUENCE [LARGE SCALE GENOMIC DNA]</scope>
    <source>
        <strain evidence="4">CGMCC 1.12707</strain>
    </source>
</reference>
<dbReference type="OrthoDB" id="1075325at2"/>
<reference evidence="1" key="1">
    <citation type="journal article" date="2014" name="Int. J. Syst. Evol. Microbiol.">
        <title>Complete genome of a new Firmicutes species belonging to the dominant human colonic microbiota ('Ruminococcus bicirculans') reveals two chromosomes and a selective capacity to utilize plant glucans.</title>
        <authorList>
            <consortium name="NISC Comparative Sequencing Program"/>
            <person name="Wegmann U."/>
            <person name="Louis P."/>
            <person name="Goesmann A."/>
            <person name="Henrissat B."/>
            <person name="Duncan S.H."/>
            <person name="Flint H.J."/>
        </authorList>
    </citation>
    <scope>NUCLEOTIDE SEQUENCE</scope>
    <source>
        <strain evidence="1">CGMCC 1.12707</strain>
    </source>
</reference>
<dbReference type="Proteomes" id="UP000650994">
    <property type="component" value="Unassembled WGS sequence"/>
</dbReference>
<evidence type="ECO:0000313" key="2">
    <source>
        <dbReference type="EMBL" id="SHK66633.1"/>
    </source>
</evidence>
<organism evidence="2 3">
    <name type="scientific">Chishuiella changwenlii</name>
    <dbReference type="NCBI Taxonomy" id="1434701"/>
    <lineage>
        <taxon>Bacteria</taxon>
        <taxon>Pseudomonadati</taxon>
        <taxon>Bacteroidota</taxon>
        <taxon>Flavobacteriia</taxon>
        <taxon>Flavobacteriales</taxon>
        <taxon>Weeksellaceae</taxon>
        <taxon>Chishuiella</taxon>
    </lineage>
</organism>
<gene>
    <name evidence="1" type="ORF">GCM10010984_16040</name>
    <name evidence="2" type="ORF">SAMN05443634_102300</name>
</gene>
<protein>
    <submittedName>
        <fullName evidence="2">Uncharacterized protein</fullName>
    </submittedName>
</protein>
<evidence type="ECO:0000313" key="1">
    <source>
        <dbReference type="EMBL" id="GGE99254.1"/>
    </source>
</evidence>